<dbReference type="InterPro" id="IPR050166">
    <property type="entry name" value="ABC_transporter_ATP-bind"/>
</dbReference>
<keyword evidence="6" id="KW-1185">Reference proteome</keyword>
<dbReference type="InterPro" id="IPR003593">
    <property type="entry name" value="AAA+_ATPase"/>
</dbReference>
<dbReference type="AlphaFoldDB" id="A0AAU0MGY3"/>
<evidence type="ECO:0000256" key="1">
    <source>
        <dbReference type="ARBA" id="ARBA00022448"/>
    </source>
</evidence>
<feature type="domain" description="ABC transporter" evidence="4">
    <location>
        <begin position="6"/>
        <end position="227"/>
    </location>
</feature>
<keyword evidence="1" id="KW-0813">Transport</keyword>
<keyword evidence="2" id="KW-0547">Nucleotide-binding</keyword>
<dbReference type="PANTHER" id="PTHR42788">
    <property type="entry name" value="TAURINE IMPORT ATP-BINDING PROTEIN-RELATED"/>
    <property type="match status" value="1"/>
</dbReference>
<evidence type="ECO:0000313" key="5">
    <source>
        <dbReference type="EMBL" id="WOQ69244.1"/>
    </source>
</evidence>
<dbReference type="CDD" id="cd03293">
    <property type="entry name" value="ABC_NrtD_SsuB_transporters"/>
    <property type="match status" value="1"/>
</dbReference>
<dbReference type="PROSITE" id="PS50893">
    <property type="entry name" value="ABC_TRANSPORTER_2"/>
    <property type="match status" value="1"/>
</dbReference>
<evidence type="ECO:0000256" key="2">
    <source>
        <dbReference type="ARBA" id="ARBA00022741"/>
    </source>
</evidence>
<dbReference type="SMART" id="SM00382">
    <property type="entry name" value="AAA"/>
    <property type="match status" value="1"/>
</dbReference>
<organism evidence="5 6">
    <name type="scientific">Microbacterium limosum</name>
    <dbReference type="NCBI Taxonomy" id="3079935"/>
    <lineage>
        <taxon>Bacteria</taxon>
        <taxon>Bacillati</taxon>
        <taxon>Actinomycetota</taxon>
        <taxon>Actinomycetes</taxon>
        <taxon>Micrococcales</taxon>
        <taxon>Microbacteriaceae</taxon>
        <taxon>Microbacterium</taxon>
    </lineage>
</organism>
<sequence>MSGATLEFDDVGMRFPNGTVALDHVDLTISPGEFVALLGPSGCGKSTLLRLASGLDSASSGRTVVGTQNVGYVFQDATLLPWLTVARNVALFGELERLPRAEIERRVSTSLELVGLASFAEHLPHQLSGGMRMRASLARSLVNNPSLFLFDEPFGALDEFTREKLNDDVRSLWREERFTGVFVTHSIAEAVYMATRVVVMGAAPGRIIGEFAVPFGDHRDEHTRYSPEFARLSSDISDLLKGAMA</sequence>
<evidence type="ECO:0000313" key="6">
    <source>
        <dbReference type="Proteomes" id="UP001329313"/>
    </source>
</evidence>
<gene>
    <name evidence="5" type="ORF">RYJ27_11155</name>
</gene>
<protein>
    <submittedName>
        <fullName evidence="5">ABC transporter ATP-binding protein</fullName>
    </submittedName>
</protein>
<dbReference type="Pfam" id="PF00005">
    <property type="entry name" value="ABC_tran"/>
    <property type="match status" value="1"/>
</dbReference>
<evidence type="ECO:0000259" key="4">
    <source>
        <dbReference type="PROSITE" id="PS50893"/>
    </source>
</evidence>
<dbReference type="RefSeq" id="WP_330170375.1">
    <property type="nucleotide sequence ID" value="NZ_CP137080.1"/>
</dbReference>
<dbReference type="InterPro" id="IPR003439">
    <property type="entry name" value="ABC_transporter-like_ATP-bd"/>
</dbReference>
<accession>A0AAU0MGY3</accession>
<keyword evidence="3 5" id="KW-0067">ATP-binding</keyword>
<name>A0AAU0MGY3_9MICO</name>
<dbReference type="EMBL" id="CP137080">
    <property type="protein sequence ID" value="WOQ69244.1"/>
    <property type="molecule type" value="Genomic_DNA"/>
</dbReference>
<reference evidence="5 6" key="1">
    <citation type="submission" date="2023-10" db="EMBL/GenBank/DDBJ databases">
        <title>Y20.</title>
        <authorList>
            <person name="Zhang G."/>
            <person name="Ding Y."/>
        </authorList>
    </citation>
    <scope>NUCLEOTIDE SEQUENCE [LARGE SCALE GENOMIC DNA]</scope>
    <source>
        <strain evidence="5 6">Y20</strain>
    </source>
</reference>
<dbReference type="InterPro" id="IPR027417">
    <property type="entry name" value="P-loop_NTPase"/>
</dbReference>
<dbReference type="KEGG" id="mliy:RYJ27_11155"/>
<dbReference type="PROSITE" id="PS00211">
    <property type="entry name" value="ABC_TRANSPORTER_1"/>
    <property type="match status" value="1"/>
</dbReference>
<evidence type="ECO:0000256" key="3">
    <source>
        <dbReference type="ARBA" id="ARBA00022840"/>
    </source>
</evidence>
<proteinExistence type="predicted"/>
<dbReference type="GO" id="GO:0016887">
    <property type="term" value="F:ATP hydrolysis activity"/>
    <property type="evidence" value="ECO:0007669"/>
    <property type="project" value="InterPro"/>
</dbReference>
<dbReference type="InterPro" id="IPR017871">
    <property type="entry name" value="ABC_transporter-like_CS"/>
</dbReference>
<dbReference type="GO" id="GO:0005524">
    <property type="term" value="F:ATP binding"/>
    <property type="evidence" value="ECO:0007669"/>
    <property type="project" value="UniProtKB-KW"/>
</dbReference>
<dbReference type="Gene3D" id="3.40.50.300">
    <property type="entry name" value="P-loop containing nucleotide triphosphate hydrolases"/>
    <property type="match status" value="1"/>
</dbReference>
<dbReference type="PANTHER" id="PTHR42788:SF13">
    <property type="entry name" value="ALIPHATIC SULFONATES IMPORT ATP-BINDING PROTEIN SSUB"/>
    <property type="match status" value="1"/>
</dbReference>
<dbReference type="Proteomes" id="UP001329313">
    <property type="component" value="Chromosome"/>
</dbReference>
<dbReference type="SUPFAM" id="SSF52540">
    <property type="entry name" value="P-loop containing nucleoside triphosphate hydrolases"/>
    <property type="match status" value="1"/>
</dbReference>